<sequence>MNKINQNENGFTIIELMIGLALAMVLTLAIANIYIQTRQTFRTQSAITNQADEGKFALSTIQRMIFQAGYINKTNMKTLPTTAFTANFGMNAGEIIKGNDQQINIRFMGDTDANIISCASDSSGNADYPSLKDSNIHGYRIHLDGTQLKCSKLSSAGAISDSQVIADNIVEFKVTYGIDSDTDKISDNYADSGITDWNKVYSIRTCIVTKSKENNIATKTNNRKYLNCTFPDHSKTSINSNEGSNYRTFSTTVYLRNKMN</sequence>
<proteinExistence type="predicted"/>
<keyword evidence="1" id="KW-0472">Membrane</keyword>
<evidence type="ECO:0000256" key="1">
    <source>
        <dbReference type="SAM" id="Phobius"/>
    </source>
</evidence>
<dbReference type="RefSeq" id="WP_221005914.1">
    <property type="nucleotide sequence ID" value="NZ_CP081150.1"/>
</dbReference>
<keyword evidence="3" id="KW-1185">Reference proteome</keyword>
<dbReference type="EMBL" id="CP081150">
    <property type="protein sequence ID" value="QZA77533.1"/>
    <property type="molecule type" value="Genomic_DNA"/>
</dbReference>
<dbReference type="InterPro" id="IPR032092">
    <property type="entry name" value="PilW"/>
</dbReference>
<keyword evidence="1" id="KW-1133">Transmembrane helix</keyword>
<reference evidence="2 3" key="1">
    <citation type="submission" date="2021-08" db="EMBL/GenBank/DDBJ databases">
        <title>complete genome sequencing of Deefgea sp. D25.</title>
        <authorList>
            <person name="Bae J.-W."/>
            <person name="Gim D.-H."/>
        </authorList>
    </citation>
    <scope>NUCLEOTIDE SEQUENCE [LARGE SCALE GENOMIC DNA]</scope>
    <source>
        <strain evidence="2 3">D25</strain>
    </source>
</reference>
<dbReference type="InterPro" id="IPR012902">
    <property type="entry name" value="N_methyl_site"/>
</dbReference>
<protein>
    <submittedName>
        <fullName evidence="2">PilW family protein</fullName>
    </submittedName>
</protein>
<feature type="transmembrane region" description="Helical" evidence="1">
    <location>
        <begin position="12"/>
        <end position="35"/>
    </location>
</feature>
<gene>
    <name evidence="2" type="ORF">K4H28_14820</name>
</gene>
<dbReference type="Pfam" id="PF07963">
    <property type="entry name" value="N_methyl"/>
    <property type="match status" value="1"/>
</dbReference>
<accession>A0ABX8Z4L3</accession>
<evidence type="ECO:0000313" key="3">
    <source>
        <dbReference type="Proteomes" id="UP000825679"/>
    </source>
</evidence>
<organism evidence="2 3">
    <name type="scientific">Deefgea tanakiae</name>
    <dbReference type="NCBI Taxonomy" id="2865840"/>
    <lineage>
        <taxon>Bacteria</taxon>
        <taxon>Pseudomonadati</taxon>
        <taxon>Pseudomonadota</taxon>
        <taxon>Betaproteobacteria</taxon>
        <taxon>Neisseriales</taxon>
        <taxon>Chitinibacteraceae</taxon>
        <taxon>Deefgea</taxon>
    </lineage>
</organism>
<name>A0ABX8Z4L3_9NEIS</name>
<dbReference type="Proteomes" id="UP000825679">
    <property type="component" value="Chromosome"/>
</dbReference>
<dbReference type="Pfam" id="PF16074">
    <property type="entry name" value="PilW"/>
    <property type="match status" value="1"/>
</dbReference>
<keyword evidence="1" id="KW-0812">Transmembrane</keyword>
<evidence type="ECO:0000313" key="2">
    <source>
        <dbReference type="EMBL" id="QZA77533.1"/>
    </source>
</evidence>